<dbReference type="Proteomes" id="UP000288716">
    <property type="component" value="Unassembled WGS sequence"/>
</dbReference>
<feature type="transmembrane region" description="Helical" evidence="5">
    <location>
        <begin position="341"/>
        <end position="358"/>
    </location>
</feature>
<dbReference type="GO" id="GO:0005774">
    <property type="term" value="C:vacuolar membrane"/>
    <property type="evidence" value="ECO:0007669"/>
    <property type="project" value="TreeGrafter"/>
</dbReference>
<keyword evidence="3 5" id="KW-1133">Transmembrane helix</keyword>
<evidence type="ECO:0000313" key="8">
    <source>
        <dbReference type="Proteomes" id="UP000288716"/>
    </source>
</evidence>
<dbReference type="GO" id="GO:0015179">
    <property type="term" value="F:L-amino acid transmembrane transporter activity"/>
    <property type="evidence" value="ECO:0007669"/>
    <property type="project" value="TreeGrafter"/>
</dbReference>
<evidence type="ECO:0000256" key="2">
    <source>
        <dbReference type="ARBA" id="ARBA00022692"/>
    </source>
</evidence>
<dbReference type="EMBL" id="NCKV01000919">
    <property type="protein sequence ID" value="RWS29436.1"/>
    <property type="molecule type" value="Genomic_DNA"/>
</dbReference>
<feature type="transmembrane region" description="Helical" evidence="5">
    <location>
        <begin position="364"/>
        <end position="390"/>
    </location>
</feature>
<evidence type="ECO:0000256" key="1">
    <source>
        <dbReference type="ARBA" id="ARBA00004141"/>
    </source>
</evidence>
<dbReference type="PANTHER" id="PTHR22950:SF349">
    <property type="entry name" value="AMINO ACID TRANSPORTER TRANSMEMBRANE DOMAIN-CONTAINING PROTEIN"/>
    <property type="match status" value="1"/>
</dbReference>
<dbReference type="OrthoDB" id="1684102at2759"/>
<name>A0A443SPI8_9ACAR</name>
<keyword evidence="4 5" id="KW-0472">Membrane</keyword>
<dbReference type="InterPro" id="IPR013057">
    <property type="entry name" value="AA_transpt_TM"/>
</dbReference>
<feature type="transmembrane region" description="Helical" evidence="5">
    <location>
        <begin position="296"/>
        <end position="320"/>
    </location>
</feature>
<sequence length="437" mass="49178">KYKNYLDRNCDQVTKMASLTSNVATMMHLLKGNIGTGILAIPHSFTYSGLTVGTVMLSIIGIVAIHCMHQLVNCQRVLCDRFKTVFLDYDEVAEKAFNVGPTFLRRFSTVAKRTVTVFLLITQFGFCCVYSLFVAVNIQTFIKNLANIDLDVHIWMLIELPFMILFCYIRQLNRLAVASTIANVLQVIGIIIVFSNLFSDLPPTWTRPQTAPISRFPLFFGTAIYAFEGIGIILPLKKEMKEPSAFGGLNGVLNTGMVLVTCLYVSFGFYGFLRFGPTDQPTITLDLPATPLNHSVQLLFAVAIFLSYALQLYVPITILWPYLVDKYNLDTADYKTTIYDYAFRTILVCITFMIAGAIPELDAFISLVGALSSSCLALVFPPIIEIATYWDNDWGKKKKYLFFTKNCLIILMGFLGFVTGTYASIEDIYHRLTQRKK</sequence>
<reference evidence="7 8" key="1">
    <citation type="journal article" date="2018" name="Gigascience">
        <title>Genomes of trombidid mites reveal novel predicted allergens and laterally-transferred genes associated with secondary metabolism.</title>
        <authorList>
            <person name="Dong X."/>
            <person name="Chaisiri K."/>
            <person name="Xia D."/>
            <person name="Armstrong S.D."/>
            <person name="Fang Y."/>
            <person name="Donnelly M.J."/>
            <person name="Kadowaki T."/>
            <person name="McGarry J.W."/>
            <person name="Darby A.C."/>
            <person name="Makepeace B.L."/>
        </authorList>
    </citation>
    <scope>NUCLEOTIDE SEQUENCE [LARGE SCALE GENOMIC DNA]</scope>
    <source>
        <strain evidence="7">UoL-UT</strain>
    </source>
</reference>
<feature type="transmembrane region" description="Helical" evidence="5">
    <location>
        <begin position="115"/>
        <end position="140"/>
    </location>
</feature>
<keyword evidence="8" id="KW-1185">Reference proteome</keyword>
<proteinExistence type="predicted"/>
<protein>
    <submittedName>
        <fullName evidence="7">Proton-coupled amino acid transporter 1-like isoform X1</fullName>
    </submittedName>
</protein>
<feature type="transmembrane region" description="Helical" evidence="5">
    <location>
        <begin position="152"/>
        <end position="169"/>
    </location>
</feature>
<accession>A0A443SPI8</accession>
<dbReference type="AlphaFoldDB" id="A0A443SPI8"/>
<dbReference type="PANTHER" id="PTHR22950">
    <property type="entry name" value="AMINO ACID TRANSPORTER"/>
    <property type="match status" value="1"/>
</dbReference>
<feature type="transmembrane region" description="Helical" evidence="5">
    <location>
        <begin position="257"/>
        <end position="276"/>
    </location>
</feature>
<keyword evidence="2 5" id="KW-0812">Transmembrane</keyword>
<comment type="subcellular location">
    <subcellularLocation>
        <location evidence="1">Membrane</location>
        <topology evidence="1">Multi-pass membrane protein</topology>
    </subcellularLocation>
</comment>
<feature type="domain" description="Amino acid transporter transmembrane" evidence="6">
    <location>
        <begin position="21"/>
        <end position="425"/>
    </location>
</feature>
<comment type="caution">
    <text evidence="7">The sequence shown here is derived from an EMBL/GenBank/DDBJ whole genome shotgun (WGS) entry which is preliminary data.</text>
</comment>
<dbReference type="Pfam" id="PF01490">
    <property type="entry name" value="Aa_trans"/>
    <property type="match status" value="1"/>
</dbReference>
<feature type="non-terminal residue" evidence="7">
    <location>
        <position position="1"/>
    </location>
</feature>
<evidence type="ECO:0000256" key="5">
    <source>
        <dbReference type="SAM" id="Phobius"/>
    </source>
</evidence>
<gene>
    <name evidence="7" type="ORF">B4U80_00213</name>
</gene>
<feature type="transmembrane region" description="Helical" evidence="5">
    <location>
        <begin position="176"/>
        <end position="198"/>
    </location>
</feature>
<evidence type="ECO:0000256" key="3">
    <source>
        <dbReference type="ARBA" id="ARBA00022989"/>
    </source>
</evidence>
<feature type="transmembrane region" description="Helical" evidence="5">
    <location>
        <begin position="218"/>
        <end position="236"/>
    </location>
</feature>
<feature type="transmembrane region" description="Helical" evidence="5">
    <location>
        <begin position="402"/>
        <end position="425"/>
    </location>
</feature>
<evidence type="ECO:0000256" key="4">
    <source>
        <dbReference type="ARBA" id="ARBA00023136"/>
    </source>
</evidence>
<evidence type="ECO:0000313" key="7">
    <source>
        <dbReference type="EMBL" id="RWS29436.1"/>
    </source>
</evidence>
<evidence type="ECO:0000259" key="6">
    <source>
        <dbReference type="Pfam" id="PF01490"/>
    </source>
</evidence>
<dbReference type="VEuPathDB" id="VectorBase:LDEU002606"/>
<dbReference type="STRING" id="299467.A0A443SPI8"/>
<organism evidence="7 8">
    <name type="scientific">Leptotrombidium deliense</name>
    <dbReference type="NCBI Taxonomy" id="299467"/>
    <lineage>
        <taxon>Eukaryota</taxon>
        <taxon>Metazoa</taxon>
        <taxon>Ecdysozoa</taxon>
        <taxon>Arthropoda</taxon>
        <taxon>Chelicerata</taxon>
        <taxon>Arachnida</taxon>
        <taxon>Acari</taxon>
        <taxon>Acariformes</taxon>
        <taxon>Trombidiformes</taxon>
        <taxon>Prostigmata</taxon>
        <taxon>Anystina</taxon>
        <taxon>Parasitengona</taxon>
        <taxon>Trombiculoidea</taxon>
        <taxon>Trombiculidae</taxon>
        <taxon>Leptotrombidium</taxon>
    </lineage>
</organism>
<feature type="transmembrane region" description="Helical" evidence="5">
    <location>
        <begin position="45"/>
        <end position="68"/>
    </location>
</feature>